<accession>A0A7R9PUR5</accession>
<organism evidence="6">
    <name type="scientific">Medioppia subpectinata</name>
    <dbReference type="NCBI Taxonomy" id="1979941"/>
    <lineage>
        <taxon>Eukaryota</taxon>
        <taxon>Metazoa</taxon>
        <taxon>Ecdysozoa</taxon>
        <taxon>Arthropoda</taxon>
        <taxon>Chelicerata</taxon>
        <taxon>Arachnida</taxon>
        <taxon>Acari</taxon>
        <taxon>Acariformes</taxon>
        <taxon>Sarcoptiformes</taxon>
        <taxon>Oribatida</taxon>
        <taxon>Brachypylina</taxon>
        <taxon>Oppioidea</taxon>
        <taxon>Oppiidae</taxon>
        <taxon>Medioppia</taxon>
    </lineage>
</organism>
<evidence type="ECO:0000256" key="3">
    <source>
        <dbReference type="ARBA" id="ARBA00022801"/>
    </source>
</evidence>
<protein>
    <recommendedName>
        <fullName evidence="5">Carboxylesterase type B domain-containing protein</fullName>
    </recommendedName>
</protein>
<dbReference type="GO" id="GO:0019695">
    <property type="term" value="P:choline metabolic process"/>
    <property type="evidence" value="ECO:0007669"/>
    <property type="project" value="TreeGrafter"/>
</dbReference>
<gene>
    <name evidence="6" type="ORF">OSB1V03_LOCUS1555</name>
</gene>
<dbReference type="EMBL" id="OC855042">
    <property type="protein sequence ID" value="CAD7621078.1"/>
    <property type="molecule type" value="Genomic_DNA"/>
</dbReference>
<evidence type="ECO:0000256" key="1">
    <source>
        <dbReference type="ARBA" id="ARBA00005964"/>
    </source>
</evidence>
<dbReference type="Pfam" id="PF00135">
    <property type="entry name" value="COesterase"/>
    <property type="match status" value="2"/>
</dbReference>
<dbReference type="PROSITE" id="PS00941">
    <property type="entry name" value="CARBOXYLESTERASE_B_2"/>
    <property type="match status" value="1"/>
</dbReference>
<dbReference type="Proteomes" id="UP000759131">
    <property type="component" value="Unassembled WGS sequence"/>
</dbReference>
<evidence type="ECO:0000256" key="4">
    <source>
        <dbReference type="ARBA" id="ARBA00023180"/>
    </source>
</evidence>
<keyword evidence="3" id="KW-0378">Hydrolase</keyword>
<dbReference type="OrthoDB" id="19653at2759"/>
<evidence type="ECO:0000259" key="5">
    <source>
        <dbReference type="Pfam" id="PF00135"/>
    </source>
</evidence>
<keyword evidence="2" id="KW-0719">Serine esterase</keyword>
<keyword evidence="7" id="KW-1185">Reference proteome</keyword>
<name>A0A7R9PUR5_9ACAR</name>
<sequence>MATNTATVPIYSFKGIPFGQPPVGALRFMPTVPISYAQNRTFMATQFANTCPNPFNPANVTEDCLYLNVWTPTLTPGANLSVMFWIYGSGFTWWGTNMFDGQQLAIRQVVVVTVAYRLGAFGWLCTDRADAPGNMGLYDQLTGLQWTVKGLDDFLIPPKRQIAQAFPISNNEGLGMRQNACANLPQVYSNVQNGVATAKRYAAYVGCDPNGDYLGCLRAIPAAQLLAAQTSAPIWNQAGGQPIQLYADGAPFTICYGTNFLPSDPLTLLKTPAFRPDLRVMIGHVYNEDVVFGAGVNLVAPVMGRYVGQVRGALTNRRLAIANIMTVFVNTGFGPTLAAQYTAFNATAPALANSTRINAALRATVMHALSDYLFVCPTVLFGQYLTQYSNFAVPVNQYYLRYANSQSPCYGSDWCLGATHLDDIPLVFGRPFYQTGFTDTDRFMSATVMNIWTMFAKTGFNPVLDIYKKRTWCRSPVNRICSY</sequence>
<dbReference type="SUPFAM" id="SSF53474">
    <property type="entry name" value="alpha/beta-Hydrolases"/>
    <property type="match status" value="1"/>
</dbReference>
<proteinExistence type="inferred from homology"/>
<dbReference type="Gene3D" id="3.40.50.1820">
    <property type="entry name" value="alpha/beta hydrolase"/>
    <property type="match status" value="2"/>
</dbReference>
<evidence type="ECO:0000313" key="6">
    <source>
        <dbReference type="EMBL" id="CAD7621078.1"/>
    </source>
</evidence>
<dbReference type="InterPro" id="IPR050654">
    <property type="entry name" value="AChE-related_enzymes"/>
</dbReference>
<dbReference type="PANTHER" id="PTHR43918">
    <property type="entry name" value="ACETYLCHOLINESTERASE"/>
    <property type="match status" value="1"/>
</dbReference>
<keyword evidence="4" id="KW-0325">Glycoprotein</keyword>
<dbReference type="GO" id="GO:0006581">
    <property type="term" value="P:acetylcholine catabolic process"/>
    <property type="evidence" value="ECO:0007669"/>
    <property type="project" value="TreeGrafter"/>
</dbReference>
<dbReference type="InterPro" id="IPR029058">
    <property type="entry name" value="AB_hydrolase_fold"/>
</dbReference>
<evidence type="ECO:0000313" key="7">
    <source>
        <dbReference type="Proteomes" id="UP000759131"/>
    </source>
</evidence>
<feature type="domain" description="Carboxylesterase type B" evidence="5">
    <location>
        <begin position="6"/>
        <end position="149"/>
    </location>
</feature>
<evidence type="ECO:0000256" key="2">
    <source>
        <dbReference type="ARBA" id="ARBA00022487"/>
    </source>
</evidence>
<dbReference type="InterPro" id="IPR019819">
    <property type="entry name" value="Carboxylesterase_B_CS"/>
</dbReference>
<dbReference type="AlphaFoldDB" id="A0A7R9PUR5"/>
<dbReference type="GO" id="GO:0003990">
    <property type="term" value="F:acetylcholinesterase activity"/>
    <property type="evidence" value="ECO:0007669"/>
    <property type="project" value="TreeGrafter"/>
</dbReference>
<dbReference type="PANTHER" id="PTHR43918:SF4">
    <property type="entry name" value="CARBOXYLIC ESTER HYDROLASE"/>
    <property type="match status" value="1"/>
</dbReference>
<dbReference type="GO" id="GO:0005886">
    <property type="term" value="C:plasma membrane"/>
    <property type="evidence" value="ECO:0007669"/>
    <property type="project" value="TreeGrafter"/>
</dbReference>
<comment type="similarity">
    <text evidence="1">Belongs to the type-B carboxylesterase/lipase family.</text>
</comment>
<dbReference type="GO" id="GO:0005615">
    <property type="term" value="C:extracellular space"/>
    <property type="evidence" value="ECO:0007669"/>
    <property type="project" value="TreeGrafter"/>
</dbReference>
<feature type="domain" description="Carboxylesterase type B" evidence="5">
    <location>
        <begin position="191"/>
        <end position="460"/>
    </location>
</feature>
<reference evidence="6" key="1">
    <citation type="submission" date="2020-11" db="EMBL/GenBank/DDBJ databases">
        <authorList>
            <person name="Tran Van P."/>
        </authorList>
    </citation>
    <scope>NUCLEOTIDE SEQUENCE</scope>
</reference>
<dbReference type="InterPro" id="IPR002018">
    <property type="entry name" value="CarbesteraseB"/>
</dbReference>
<dbReference type="EMBL" id="CAJPIZ010000467">
    <property type="protein sequence ID" value="CAG2101508.1"/>
    <property type="molecule type" value="Genomic_DNA"/>
</dbReference>